<dbReference type="EMBL" id="MG816540">
    <property type="protein sequence ID" value="QII41736.1"/>
    <property type="molecule type" value="Genomic_DNA"/>
</dbReference>
<dbReference type="EMBL" id="KT218684">
    <property type="protein sequence ID" value="ALD88431.1"/>
    <property type="molecule type" value="Genomic_DNA"/>
</dbReference>
<reference evidence="22" key="2">
    <citation type="submission" date="2017-06" db="EMBL/GenBank/DDBJ databases">
        <authorList>
            <person name="Ding Y."/>
            <person name="Chen B."/>
        </authorList>
    </citation>
    <scope>NUCLEOTIDE SEQUENCE</scope>
</reference>
<evidence type="ECO:0000256" key="2">
    <source>
        <dbReference type="ARBA" id="ARBA00004448"/>
    </source>
</evidence>
<evidence type="ECO:0000313" key="29">
    <source>
        <dbReference type="EMBL" id="QII41736.1"/>
    </source>
</evidence>
<sequence>MKKISNNIFFITLIFGTLVTISSNSWLGAWMGLEINLLSFIPLMNDNKKNLLTSESSLKYFLTQAFASSILLFAIIMLMFMYNNNFLLNNNFNEILILSTLLLKSGAAPFHFWFPEVMEGLSWINGLILMTWQKIAPLMLISYNFIYNFFMISIILSMLIGSLGGLNQTSIRKLMAFSSINHLGWMLLAMMNNEMLWMTYFLMYSLLSFSIVLMFNNFKLFYFNQIFNISMMNPIVKLLIFLNLLSLGGLPPFLGFLPKWLVIQNLTNMGQLFILTISVCLTLITLFFYLRLSYSIFMLNYQKNSWMLKNNYNNKMSSINLMFNFISICGLVMIFMIYMIM</sequence>
<evidence type="ECO:0000256" key="13">
    <source>
        <dbReference type="ARBA" id="ARBA00023027"/>
    </source>
</evidence>
<evidence type="ECO:0000313" key="48">
    <source>
        <dbReference type="EMBL" id="QII42099.1"/>
    </source>
</evidence>
<dbReference type="EMBL" id="MG816545">
    <property type="protein sequence ID" value="QII41801.1"/>
    <property type="molecule type" value="Genomic_DNA"/>
</dbReference>
<dbReference type="PANTHER" id="PTHR46552:SF1">
    <property type="entry name" value="NADH-UBIQUINONE OXIDOREDUCTASE CHAIN 2"/>
    <property type="match status" value="1"/>
</dbReference>
<feature type="transmembrane region" description="Helical" evidence="18">
    <location>
        <begin position="95"/>
        <end position="115"/>
    </location>
</feature>
<evidence type="ECO:0000259" key="20">
    <source>
        <dbReference type="Pfam" id="PF06444"/>
    </source>
</evidence>
<dbReference type="EMBL" id="MG816539">
    <property type="protein sequence ID" value="QII41723.1"/>
    <property type="molecule type" value="Genomic_DNA"/>
</dbReference>
<keyword evidence="10 18" id="KW-1278">Translocase</keyword>
<feature type="domain" description="NADH:quinone oxidoreductase/Mrp antiporter transmembrane" evidence="19">
    <location>
        <begin position="23"/>
        <end position="285"/>
    </location>
</feature>
<dbReference type="EMBL" id="MG816538">
    <property type="protein sequence ID" value="QII41711.1"/>
    <property type="molecule type" value="Genomic_DNA"/>
</dbReference>
<dbReference type="GO" id="GO:0008137">
    <property type="term" value="F:NADH dehydrogenase (ubiquinone) activity"/>
    <property type="evidence" value="ECO:0007669"/>
    <property type="project" value="UniProtKB-EC"/>
</dbReference>
<evidence type="ECO:0000256" key="12">
    <source>
        <dbReference type="ARBA" id="ARBA00022989"/>
    </source>
</evidence>
<evidence type="ECO:0000313" key="36">
    <source>
        <dbReference type="EMBL" id="QII41839.1"/>
    </source>
</evidence>
<evidence type="ECO:0000313" key="22">
    <source>
        <dbReference type="EMBL" id="QAX27171.1"/>
    </source>
</evidence>
<gene>
    <name evidence="21" type="primary">ND2</name>
</gene>
<feature type="transmembrane region" description="Helical" evidence="18">
    <location>
        <begin position="61"/>
        <end position="83"/>
    </location>
</feature>
<evidence type="ECO:0000313" key="31">
    <source>
        <dbReference type="EMBL" id="QII41762.1"/>
    </source>
</evidence>
<dbReference type="RefSeq" id="YP_009169971.1">
    <property type="nucleotide sequence ID" value="NC_028016.1"/>
</dbReference>
<dbReference type="EMBL" id="MG816547">
    <property type="protein sequence ID" value="QII41826.1"/>
    <property type="molecule type" value="Genomic_DNA"/>
</dbReference>
<evidence type="ECO:0000256" key="4">
    <source>
        <dbReference type="ARBA" id="ARBA00012944"/>
    </source>
</evidence>
<dbReference type="EMBL" id="MG816563">
    <property type="protein sequence ID" value="QII42034.1"/>
    <property type="molecule type" value="Genomic_DNA"/>
</dbReference>
<dbReference type="EMBL" id="MG816544">
    <property type="protein sequence ID" value="QII41788.1"/>
    <property type="molecule type" value="Genomic_DNA"/>
</dbReference>
<evidence type="ECO:0000313" key="25">
    <source>
        <dbReference type="EMBL" id="QII41672.1"/>
    </source>
</evidence>
<keyword evidence="6" id="KW-0813">Transport</keyword>
<dbReference type="EMBL" id="MG816534">
    <property type="protein sequence ID" value="QII41659.1"/>
    <property type="molecule type" value="Genomic_DNA"/>
</dbReference>
<keyword evidence="16 18" id="KW-0472">Membrane</keyword>
<geneLocation type="mitochondrion" evidence="21"/>
<dbReference type="EMBL" id="MG816541">
    <property type="protein sequence ID" value="QII41749.1"/>
    <property type="molecule type" value="Genomic_DNA"/>
</dbReference>
<evidence type="ECO:0000313" key="28">
    <source>
        <dbReference type="EMBL" id="QII41723.1"/>
    </source>
</evidence>
<evidence type="ECO:0000313" key="43">
    <source>
        <dbReference type="EMBL" id="QII42021.1"/>
    </source>
</evidence>
<dbReference type="EMBL" id="MG816567">
    <property type="protein sequence ID" value="QII42086.1"/>
    <property type="molecule type" value="Genomic_DNA"/>
</dbReference>
<feature type="transmembrane region" description="Helical" evidence="18">
    <location>
        <begin position="7"/>
        <end position="27"/>
    </location>
</feature>
<reference evidence="23" key="5">
    <citation type="journal article" date="2020" name="Pest Manag. Sci.">
        <title>Mitochondrial genes associated with pyrethroid resistance revealed by mitochondrial genome and transcriptome analyses in the malaria vector Anopheles sinensis (Diptera: Culicidae).</title>
        <authorList>
            <person name="Ding Y.-R."/>
            <person name="Yan Z.-T."/>
            <person name="Si F.-L."/>
            <person name="Li X.-D."/>
            <person name="Mao Q.-M."/>
            <person name="Asghar S."/>
            <person name="Chen B."/>
        </authorList>
    </citation>
    <scope>NUCLEOTIDE SEQUENCE</scope>
    <source>
        <strain evidence="23">AH-FR-1</strain>
        <strain evidence="27">AH-FR-17</strain>
        <strain evidence="24">AH-FR-2</strain>
        <strain evidence="25">AH-FR-3</strain>
        <strain evidence="26">AH-FR-4</strain>
        <strain evidence="28">AH-FS-1</strain>
        <strain evidence="30">AH-FS-11</strain>
        <strain evidence="31">AH-FS-12</strain>
        <strain evidence="32">AH-FS-13</strain>
        <strain evidence="33">AH-FS-14</strain>
        <strain evidence="29">AH-FS-3</strain>
        <strain evidence="34">CQ-FR-1</strain>
        <strain evidence="35">CQ-FR-3</strain>
        <strain evidence="36">CQ-FR-4</strain>
        <strain evidence="37">CQ-FR-5</strain>
        <strain evidence="38">CQ-FR-6</strain>
        <strain evidence="39">CQ-FS-1</strain>
        <strain evidence="40">YN-FR-1</strain>
        <strain evidence="41">YN-FR-3</strain>
        <strain evidence="42">YN-FR-4</strain>
        <strain evidence="43">YN-FR-6</strain>
        <strain evidence="44">YN-FS-1</strain>
        <strain evidence="45">YN-FS-2</strain>
        <strain evidence="46">YN-FS-3</strain>
        <strain evidence="47">YN-FS-5</strain>
        <strain evidence="48">YN-FS-6</strain>
    </source>
</reference>
<dbReference type="InterPro" id="IPR010933">
    <property type="entry name" value="NADH_DH_su2_C"/>
</dbReference>
<keyword evidence="9 18" id="KW-0999">Mitochondrion inner membrane</keyword>
<evidence type="ECO:0000256" key="18">
    <source>
        <dbReference type="RuleBase" id="RU003403"/>
    </source>
</evidence>
<feature type="transmembrane region" description="Helical" evidence="18">
    <location>
        <begin position="321"/>
        <end position="340"/>
    </location>
</feature>
<keyword evidence="12 18" id="KW-1133">Transmembrane helix</keyword>
<feature type="transmembrane region" description="Helical" evidence="18">
    <location>
        <begin position="235"/>
        <end position="254"/>
    </location>
</feature>
<comment type="subcellular location">
    <subcellularLocation>
        <location evidence="2 18">Mitochondrion inner membrane</location>
        <topology evidence="2 18">Multi-pass membrane protein</topology>
    </subcellularLocation>
</comment>
<evidence type="ECO:0000313" key="46">
    <source>
        <dbReference type="EMBL" id="QII42060.1"/>
    </source>
</evidence>
<dbReference type="PRINTS" id="PR01436">
    <property type="entry name" value="NADHDHGNASE2"/>
</dbReference>
<dbReference type="EMBL" id="MG816564">
    <property type="protein sequence ID" value="QII42047.1"/>
    <property type="molecule type" value="Genomic_DNA"/>
</dbReference>
<dbReference type="InterPro" id="IPR050175">
    <property type="entry name" value="Complex_I_Subunit_2"/>
</dbReference>
<evidence type="ECO:0000256" key="16">
    <source>
        <dbReference type="ARBA" id="ARBA00023136"/>
    </source>
</evidence>
<evidence type="ECO:0000313" key="40">
    <source>
        <dbReference type="EMBL" id="QII41956.1"/>
    </source>
</evidence>
<evidence type="ECO:0000256" key="10">
    <source>
        <dbReference type="ARBA" id="ARBA00022967"/>
    </source>
</evidence>
<dbReference type="Pfam" id="PF00361">
    <property type="entry name" value="Proton_antipo_M"/>
    <property type="match status" value="1"/>
</dbReference>
<evidence type="ECO:0000256" key="1">
    <source>
        <dbReference type="ARBA" id="ARBA00003257"/>
    </source>
</evidence>
<evidence type="ECO:0000313" key="35">
    <source>
        <dbReference type="EMBL" id="QII41826.1"/>
    </source>
</evidence>
<dbReference type="Pfam" id="PF06444">
    <property type="entry name" value="NADH_dehy_S2_C"/>
    <property type="match status" value="1"/>
</dbReference>
<evidence type="ECO:0000259" key="19">
    <source>
        <dbReference type="Pfam" id="PF00361"/>
    </source>
</evidence>
<keyword evidence="14 18" id="KW-0830">Ubiquinone</keyword>
<dbReference type="InterPro" id="IPR003917">
    <property type="entry name" value="NADH_UbQ_OxRdtase_chain2"/>
</dbReference>
<evidence type="ECO:0000313" key="39">
    <source>
        <dbReference type="EMBL" id="QII41878.1"/>
    </source>
</evidence>
<evidence type="ECO:0000256" key="14">
    <source>
        <dbReference type="ARBA" id="ARBA00023075"/>
    </source>
</evidence>
<dbReference type="EMBL" id="MG816560">
    <property type="protein sequence ID" value="QII41995.1"/>
    <property type="molecule type" value="Genomic_DNA"/>
</dbReference>
<reference evidence="21" key="1">
    <citation type="submission" date="2015-06" db="EMBL/GenBank/DDBJ databases">
        <title>The complete mitochondrial genome of Anopheles sinensis.</title>
        <authorList>
            <person name="Ma Y."/>
            <person name="Wang Y."/>
        </authorList>
    </citation>
    <scope>NUCLEOTIDE SEQUENCE</scope>
</reference>
<evidence type="ECO:0000256" key="7">
    <source>
        <dbReference type="ARBA" id="ARBA00022660"/>
    </source>
</evidence>
<protein>
    <recommendedName>
        <fullName evidence="5 18">NADH-ubiquinone oxidoreductase chain 2</fullName>
        <ecNumber evidence="4 18">7.1.1.2</ecNumber>
    </recommendedName>
</protein>
<dbReference type="EMBL" id="MG816557">
    <property type="protein sequence ID" value="QII41956.1"/>
    <property type="molecule type" value="Genomic_DNA"/>
</dbReference>
<evidence type="ECO:0000313" key="34">
    <source>
        <dbReference type="EMBL" id="QII41801.1"/>
    </source>
</evidence>
<dbReference type="EMBL" id="MG816549">
    <property type="protein sequence ID" value="QII41852.1"/>
    <property type="molecule type" value="Genomic_DNA"/>
</dbReference>
<dbReference type="EMBL" id="MG816543">
    <property type="protein sequence ID" value="QII41775.1"/>
    <property type="molecule type" value="Genomic_DNA"/>
</dbReference>
<evidence type="ECO:0000256" key="3">
    <source>
        <dbReference type="ARBA" id="ARBA00007012"/>
    </source>
</evidence>
<comment type="function">
    <text evidence="18">Core subunit of the mitochondrial membrane respiratory chain NADH dehydrogenase (Complex I) which catalyzes electron transfer from NADH through the respiratory chain, using ubiquinone as an electron acceptor. Essential for the catalytic activity and assembly of complex I.</text>
</comment>
<evidence type="ECO:0000313" key="45">
    <source>
        <dbReference type="EMBL" id="QII42047.1"/>
    </source>
</evidence>
<dbReference type="GO" id="GO:0005743">
    <property type="term" value="C:mitochondrial inner membrane"/>
    <property type="evidence" value="ECO:0007669"/>
    <property type="project" value="UniProtKB-SubCell"/>
</dbReference>
<evidence type="ECO:0000313" key="30">
    <source>
        <dbReference type="EMBL" id="QII41749.1"/>
    </source>
</evidence>
<dbReference type="GeneID" id="26043449"/>
<feature type="transmembrane region" description="Helical" evidence="18">
    <location>
        <begin position="274"/>
        <end position="300"/>
    </location>
</feature>
<evidence type="ECO:0000256" key="11">
    <source>
        <dbReference type="ARBA" id="ARBA00022982"/>
    </source>
</evidence>
<keyword evidence="8 18" id="KW-0812">Transmembrane</keyword>
<dbReference type="EMBL" id="MG816533">
    <property type="protein sequence ID" value="QII41646.1"/>
    <property type="molecule type" value="Genomic_DNA"/>
</dbReference>
<evidence type="ECO:0000256" key="5">
    <source>
        <dbReference type="ARBA" id="ARBA00021008"/>
    </source>
</evidence>
<dbReference type="EMBL" id="MG816559">
    <property type="protein sequence ID" value="QII41982.1"/>
    <property type="molecule type" value="Genomic_DNA"/>
</dbReference>
<evidence type="ECO:0000256" key="6">
    <source>
        <dbReference type="ARBA" id="ARBA00022448"/>
    </source>
</evidence>
<evidence type="ECO:0000313" key="37">
    <source>
        <dbReference type="EMBL" id="QII41852.1"/>
    </source>
</evidence>
<evidence type="ECO:0000313" key="24">
    <source>
        <dbReference type="EMBL" id="QII41659.1"/>
    </source>
</evidence>
<evidence type="ECO:0000313" key="41">
    <source>
        <dbReference type="EMBL" id="QII41982.1"/>
    </source>
</evidence>
<feature type="domain" description="NADH dehydrogenase subunit 2 C-terminal" evidence="20">
    <location>
        <begin position="286"/>
        <end position="338"/>
    </location>
</feature>
<reference evidence="23" key="4">
    <citation type="submission" date="2018-01" db="EMBL/GenBank/DDBJ databases">
        <authorList>
            <person name="Ding Y.R."/>
            <person name="Chen B."/>
        </authorList>
    </citation>
    <scope>NUCLEOTIDE SEQUENCE</scope>
    <source>
        <strain evidence="23">AH-FR-1</strain>
        <strain evidence="27">AH-FR-17</strain>
        <strain evidence="24">AH-FR-2</strain>
        <strain evidence="25">AH-FR-3</strain>
        <strain evidence="26">AH-FR-4</strain>
        <strain evidence="28">AH-FS-1</strain>
        <strain evidence="30">AH-FS-11</strain>
        <strain evidence="31">AH-FS-12</strain>
        <strain evidence="32">AH-FS-13</strain>
        <strain evidence="33">AH-FS-14</strain>
        <strain evidence="29">AH-FS-3</strain>
        <strain evidence="34">CQ-FR-1</strain>
        <strain evidence="35">CQ-FR-3</strain>
        <strain evidence="36">CQ-FR-4</strain>
        <strain evidence="37">CQ-FR-5</strain>
        <strain evidence="38">CQ-FR-6</strain>
        <strain evidence="39">CQ-FS-1</strain>
        <strain evidence="40">YN-FR-1</strain>
        <strain evidence="41">YN-FR-3</strain>
        <strain evidence="42">YN-FR-4</strain>
        <strain evidence="43">YN-FR-6</strain>
        <strain evidence="44">YN-FS-1</strain>
        <strain evidence="45">YN-FS-2</strain>
        <strain evidence="46">YN-FS-3</strain>
        <strain evidence="47">YN-FS-5</strain>
        <strain evidence="48">YN-FS-6</strain>
    </source>
</reference>
<dbReference type="PANTHER" id="PTHR46552">
    <property type="entry name" value="NADH-UBIQUINONE OXIDOREDUCTASE CHAIN 2"/>
    <property type="match status" value="1"/>
</dbReference>
<proteinExistence type="inferred from homology"/>
<dbReference type="EMBL" id="MG816542">
    <property type="protein sequence ID" value="QII41762.1"/>
    <property type="molecule type" value="Genomic_DNA"/>
</dbReference>
<evidence type="ECO:0000313" key="26">
    <source>
        <dbReference type="EMBL" id="QII41685.1"/>
    </source>
</evidence>
<evidence type="ECO:0000313" key="44">
    <source>
        <dbReference type="EMBL" id="QII42034.1"/>
    </source>
</evidence>
<reference evidence="22" key="3">
    <citation type="journal article" date="2018" name="PLoS ONE">
        <title>Complete mitogenome of Anopheles sinensis and mitochondrial insertion segments in the nuclear genomes of 19 mosquito species.</title>
        <authorList>
            <person name="Ding Y.-R."/>
            <person name="Li B."/>
            <person name="Zhang Y.-J."/>
            <person name="Mao Q.-M."/>
            <person name="Chen B."/>
        </authorList>
    </citation>
    <scope>NUCLEOTIDE SEQUENCE</scope>
</reference>
<dbReference type="GO" id="GO:0006120">
    <property type="term" value="P:mitochondrial electron transport, NADH to ubiquinone"/>
    <property type="evidence" value="ECO:0007669"/>
    <property type="project" value="InterPro"/>
</dbReference>
<dbReference type="EMBL" id="MG816551">
    <property type="protein sequence ID" value="QII41878.1"/>
    <property type="molecule type" value="Genomic_DNA"/>
</dbReference>
<feature type="transmembrane region" description="Helical" evidence="18">
    <location>
        <begin position="135"/>
        <end position="162"/>
    </location>
</feature>
<dbReference type="EMBL" id="MG816548">
    <property type="protein sequence ID" value="QII41839.1"/>
    <property type="molecule type" value="Genomic_DNA"/>
</dbReference>
<comment type="similarity">
    <text evidence="3 18">Belongs to the complex I subunit 2 family.</text>
</comment>
<feature type="transmembrane region" description="Helical" evidence="18">
    <location>
        <begin position="174"/>
        <end position="191"/>
    </location>
</feature>
<keyword evidence="13 18" id="KW-0520">NAD</keyword>
<evidence type="ECO:0000313" key="27">
    <source>
        <dbReference type="EMBL" id="QII41711.1"/>
    </source>
</evidence>
<accession>A0A0M4KQ06</accession>
<keyword evidence="11 18" id="KW-0249">Electron transport</keyword>
<comment type="catalytic activity">
    <reaction evidence="17 18">
        <text>a ubiquinone + NADH + 5 H(+)(in) = a ubiquinol + NAD(+) + 4 H(+)(out)</text>
        <dbReference type="Rhea" id="RHEA:29091"/>
        <dbReference type="Rhea" id="RHEA-COMP:9565"/>
        <dbReference type="Rhea" id="RHEA-COMP:9566"/>
        <dbReference type="ChEBI" id="CHEBI:15378"/>
        <dbReference type="ChEBI" id="CHEBI:16389"/>
        <dbReference type="ChEBI" id="CHEBI:17976"/>
        <dbReference type="ChEBI" id="CHEBI:57540"/>
        <dbReference type="ChEBI" id="CHEBI:57945"/>
        <dbReference type="EC" id="7.1.1.2"/>
    </reaction>
</comment>
<dbReference type="AlphaFoldDB" id="A0A0M4KQ06"/>
<organism evidence="21">
    <name type="scientific">Anopheles sinensis</name>
    <name type="common">Mosquito</name>
    <dbReference type="NCBI Taxonomy" id="74873"/>
    <lineage>
        <taxon>Eukaryota</taxon>
        <taxon>Metazoa</taxon>
        <taxon>Ecdysozoa</taxon>
        <taxon>Arthropoda</taxon>
        <taxon>Hexapoda</taxon>
        <taxon>Insecta</taxon>
        <taxon>Pterygota</taxon>
        <taxon>Neoptera</taxon>
        <taxon>Endopterygota</taxon>
        <taxon>Diptera</taxon>
        <taxon>Nematocera</taxon>
        <taxon>Culicoidea</taxon>
        <taxon>Culicidae</taxon>
        <taxon>Anophelinae</taxon>
        <taxon>Anopheles</taxon>
    </lineage>
</organism>
<evidence type="ECO:0000313" key="33">
    <source>
        <dbReference type="EMBL" id="QII41788.1"/>
    </source>
</evidence>
<evidence type="ECO:0000256" key="15">
    <source>
        <dbReference type="ARBA" id="ARBA00023128"/>
    </source>
</evidence>
<dbReference type="EMBL" id="MG816568">
    <property type="protein sequence ID" value="QII42099.1"/>
    <property type="molecule type" value="Genomic_DNA"/>
</dbReference>
<dbReference type="EMBL" id="MG816535">
    <property type="protein sequence ID" value="QII41672.1"/>
    <property type="molecule type" value="Genomic_DNA"/>
</dbReference>
<name>A0A0M4KQ06_ANOSI</name>
<evidence type="ECO:0000256" key="8">
    <source>
        <dbReference type="ARBA" id="ARBA00022692"/>
    </source>
</evidence>
<dbReference type="EMBL" id="MF322628">
    <property type="protein sequence ID" value="QAX27171.1"/>
    <property type="molecule type" value="Genomic_DNA"/>
</dbReference>
<evidence type="ECO:0000313" key="23">
    <source>
        <dbReference type="EMBL" id="QII41646.1"/>
    </source>
</evidence>
<feature type="transmembrane region" description="Helical" evidence="18">
    <location>
        <begin position="197"/>
        <end position="215"/>
    </location>
</feature>
<dbReference type="InterPro" id="IPR001750">
    <property type="entry name" value="ND/Mrp_TM"/>
</dbReference>
<evidence type="ECO:0000256" key="17">
    <source>
        <dbReference type="ARBA" id="ARBA00049551"/>
    </source>
</evidence>
<keyword evidence="7 18" id="KW-0679">Respiratory chain</keyword>
<keyword evidence="15 18" id="KW-0496">Mitochondrion</keyword>
<dbReference type="EMBL" id="MG816536">
    <property type="protein sequence ID" value="QII41685.1"/>
    <property type="molecule type" value="Genomic_DNA"/>
</dbReference>
<dbReference type="EMBL" id="MG816565">
    <property type="protein sequence ID" value="QII42060.1"/>
    <property type="molecule type" value="Genomic_DNA"/>
</dbReference>
<evidence type="ECO:0000313" key="32">
    <source>
        <dbReference type="EMBL" id="QII41775.1"/>
    </source>
</evidence>
<comment type="function">
    <text evidence="1">Core subunit of the mitochondrial membrane respiratory chain NADH dehydrogenase (Complex I) that is believed to belong to the minimal assembly required for catalysis. Complex I functions in the transfer of electrons from NADH to the respiratory chain. The immediate electron acceptor for the enzyme is believed to be ubiquinone.</text>
</comment>
<evidence type="ECO:0000313" key="21">
    <source>
        <dbReference type="EMBL" id="ALD88431.1"/>
    </source>
</evidence>
<evidence type="ECO:0000313" key="38">
    <source>
        <dbReference type="EMBL" id="QII41865.1"/>
    </source>
</evidence>
<evidence type="ECO:0000313" key="47">
    <source>
        <dbReference type="EMBL" id="QII42086.1"/>
    </source>
</evidence>
<dbReference type="EC" id="7.1.1.2" evidence="4 18"/>
<dbReference type="EMBL" id="MG816562">
    <property type="protein sequence ID" value="QII42021.1"/>
    <property type="molecule type" value="Genomic_DNA"/>
</dbReference>
<evidence type="ECO:0000256" key="9">
    <source>
        <dbReference type="ARBA" id="ARBA00022792"/>
    </source>
</evidence>
<evidence type="ECO:0000313" key="42">
    <source>
        <dbReference type="EMBL" id="QII41995.1"/>
    </source>
</evidence>
<dbReference type="EMBL" id="MG816550">
    <property type="protein sequence ID" value="QII41865.1"/>
    <property type="molecule type" value="Genomic_DNA"/>
</dbReference>
<dbReference type="CTD" id="4536"/>